<comment type="caution">
    <text evidence="1">The sequence shown here is derived from an EMBL/GenBank/DDBJ whole genome shotgun (WGS) entry which is preliminary data.</text>
</comment>
<keyword evidence="2" id="KW-1185">Reference proteome</keyword>
<dbReference type="Proteomes" id="UP001415857">
    <property type="component" value="Unassembled WGS sequence"/>
</dbReference>
<dbReference type="AlphaFoldDB" id="A0AAP0RDG9"/>
<evidence type="ECO:0000313" key="2">
    <source>
        <dbReference type="Proteomes" id="UP001415857"/>
    </source>
</evidence>
<accession>A0AAP0RDG9</accession>
<protein>
    <submittedName>
        <fullName evidence="1">Uncharacterized protein</fullName>
    </submittedName>
</protein>
<dbReference type="InterPro" id="IPR036464">
    <property type="entry name" value="Rubisco_LSMT_subst-bd_sf"/>
</dbReference>
<evidence type="ECO:0000313" key="1">
    <source>
        <dbReference type="EMBL" id="KAK9275489.1"/>
    </source>
</evidence>
<organism evidence="1 2">
    <name type="scientific">Liquidambar formosana</name>
    <name type="common">Formosan gum</name>
    <dbReference type="NCBI Taxonomy" id="63359"/>
    <lineage>
        <taxon>Eukaryota</taxon>
        <taxon>Viridiplantae</taxon>
        <taxon>Streptophyta</taxon>
        <taxon>Embryophyta</taxon>
        <taxon>Tracheophyta</taxon>
        <taxon>Spermatophyta</taxon>
        <taxon>Magnoliopsida</taxon>
        <taxon>eudicotyledons</taxon>
        <taxon>Gunneridae</taxon>
        <taxon>Pentapetalae</taxon>
        <taxon>Saxifragales</taxon>
        <taxon>Altingiaceae</taxon>
        <taxon>Liquidambar</taxon>
    </lineage>
</organism>
<reference evidence="1 2" key="1">
    <citation type="journal article" date="2024" name="Plant J.">
        <title>Genome sequences and population genomics reveal climatic adaptation and genomic divergence between two closely related sweetgum species.</title>
        <authorList>
            <person name="Xu W.Q."/>
            <person name="Ren C.Q."/>
            <person name="Zhang X.Y."/>
            <person name="Comes H.P."/>
            <person name="Liu X.H."/>
            <person name="Li Y.G."/>
            <person name="Kettle C.J."/>
            <person name="Jalonen R."/>
            <person name="Gaisberger H."/>
            <person name="Ma Y.Z."/>
            <person name="Qiu Y.X."/>
        </authorList>
    </citation>
    <scope>NUCLEOTIDE SEQUENCE [LARGE SCALE GENOMIC DNA]</scope>
    <source>
        <strain evidence="1">Hangzhou</strain>
    </source>
</reference>
<sequence length="123" mass="14211">MVGDKLHLSDEIGQTNDDYSLVVELPDSDPLFERKKKLLQIKGFDPKARVYFERSSCPNWVYATLEKILQRARIIHLNEVTAFLLPKLHGLHSKDVSQRFKGSSGSLYKRCGPWFARKMYIAL</sequence>
<dbReference type="EMBL" id="JBBPBK010000011">
    <property type="protein sequence ID" value="KAK9275489.1"/>
    <property type="molecule type" value="Genomic_DNA"/>
</dbReference>
<gene>
    <name evidence="1" type="ORF">L1049_022756</name>
</gene>
<proteinExistence type="predicted"/>
<dbReference type="Gene3D" id="3.90.1420.10">
    <property type="entry name" value="Rubisco LSMT, substrate-binding domain"/>
    <property type="match status" value="1"/>
</dbReference>
<name>A0AAP0RDG9_LIQFO</name>